<reference evidence="1 3" key="1">
    <citation type="submission" date="2014-08" db="EMBL/GenBank/DDBJ databases">
        <authorList>
            <person name="Bunnell A."/>
            <person name="Chain P.S."/>
            <person name="Chertkov O."/>
            <person name="Currie B.J."/>
            <person name="Daligault H.E."/>
            <person name="Davenport K.W."/>
            <person name="Davis C."/>
            <person name="Gleasner C.D."/>
            <person name="Johnson S.L."/>
            <person name="Kaestli M."/>
            <person name="Koren S."/>
            <person name="Kunde Y.A."/>
            <person name="Mayo M."/>
            <person name="McMurry K.K."/>
            <person name="Price E.P."/>
            <person name="Reitenga K.G."/>
            <person name="Robison R."/>
            <person name="Rosovitz M.J."/>
            <person name="Sarovich D.S."/>
            <person name="Teshima H."/>
        </authorList>
    </citation>
    <scope>NUCLEOTIDE SEQUENCE [LARGE SCALE GENOMIC DNA]</scope>
    <source>
        <strain evidence="1 3">MSHR44</strain>
    </source>
</reference>
<dbReference type="RefSeq" id="WP_004189426.1">
    <property type="nucleotide sequence ID" value="NZ_AP028071.1"/>
</dbReference>
<dbReference type="EMBL" id="PHRB01000003">
    <property type="protein sequence ID" value="PJO67397.1"/>
    <property type="molecule type" value="Genomic_DNA"/>
</dbReference>
<dbReference type="InterPro" id="IPR036648">
    <property type="entry name" value="CN_Hdrase_a/SCN_Hdrase_g_sf"/>
</dbReference>
<comment type="caution">
    <text evidence="1">The sequence shown here is derived from an EMBL/GenBank/DDBJ whole genome shotgun (WGS) entry which is preliminary data.</text>
</comment>
<dbReference type="GeneID" id="93059108"/>
<dbReference type="OMA" id="CPWILDI"/>
<name>A0A069AXX0_BURPE</name>
<evidence type="ECO:0000313" key="4">
    <source>
        <dbReference type="Proteomes" id="UP000231878"/>
    </source>
</evidence>
<dbReference type="GO" id="GO:0046914">
    <property type="term" value="F:transition metal ion binding"/>
    <property type="evidence" value="ECO:0007669"/>
    <property type="project" value="InterPro"/>
</dbReference>
<dbReference type="Proteomes" id="UP000030475">
    <property type="component" value="Unassembled WGS sequence"/>
</dbReference>
<dbReference type="InterPro" id="IPR022261">
    <property type="entry name" value="RNP_Burkhold"/>
</dbReference>
<dbReference type="KEGG" id="but:X994_2116"/>
<evidence type="ECO:0000313" key="2">
    <source>
        <dbReference type="EMBL" id="PJO67397.1"/>
    </source>
</evidence>
<dbReference type="Proteomes" id="UP000231878">
    <property type="component" value="Unassembled WGS sequence"/>
</dbReference>
<gene>
    <name evidence="2" type="ORF">CWD88_05480</name>
    <name evidence="1" type="ORF">Y036_1403</name>
</gene>
<proteinExistence type="predicted"/>
<sequence length="120" mass="13771">MAENNAVPTHQSLLDFPEVYLRAIALSWENEQFKRELLADPLDALERYFDYRCPWILNLKVAEVPPDESHYGWDAKRQRWNLPVNTLRVGIPTPPKHLAEEGIALAAYNDAGPAYLFTCC</sequence>
<dbReference type="EMBL" id="JQIM01000010">
    <property type="protein sequence ID" value="KGX06366.1"/>
    <property type="molecule type" value="Genomic_DNA"/>
</dbReference>
<organism evidence="1 3">
    <name type="scientific">Burkholderia pseudomallei</name>
    <name type="common">Pseudomonas pseudomallei</name>
    <dbReference type="NCBI Taxonomy" id="28450"/>
    <lineage>
        <taxon>Bacteria</taxon>
        <taxon>Pseudomonadati</taxon>
        <taxon>Pseudomonadota</taxon>
        <taxon>Betaproteobacteria</taxon>
        <taxon>Burkholderiales</taxon>
        <taxon>Burkholderiaceae</taxon>
        <taxon>Burkholderia</taxon>
        <taxon>pseudomallei group</taxon>
    </lineage>
</organism>
<protein>
    <submittedName>
        <fullName evidence="1">Ribosomal natural product, two-chain TOMM family protein</fullName>
    </submittedName>
</protein>
<dbReference type="OrthoDB" id="6287017at2"/>
<dbReference type="NCBIfam" id="TIGR03795">
    <property type="entry name" value="RNP_Burkhold"/>
    <property type="match status" value="1"/>
</dbReference>
<dbReference type="SUPFAM" id="SSF56209">
    <property type="entry name" value="Nitrile hydratase alpha chain"/>
    <property type="match status" value="1"/>
</dbReference>
<evidence type="ECO:0000313" key="3">
    <source>
        <dbReference type="Proteomes" id="UP000030475"/>
    </source>
</evidence>
<reference evidence="2 4" key="2">
    <citation type="submission" date="2017-11" db="EMBL/GenBank/DDBJ databases">
        <title>Molecular characterization of Burkholderia pseudomallei and closely related isolates from Vietnam.</title>
        <authorList>
            <person name="Ustinov D.V."/>
            <person name="Antonov A.S."/>
            <person name="Avdusheva E.F."/>
            <person name="Shpak I.M."/>
            <person name="Zakharova I.B."/>
            <person name="Thi L.A."/>
            <person name="Teteryatnikova N."/>
            <person name="Lopasteyskaya Y.A."/>
            <person name="Kuzyutina J.A."/>
            <person name="Ngo T.N."/>
            <person name="Victorov D.V."/>
        </authorList>
    </citation>
    <scope>NUCLEOTIDE SEQUENCE [LARGE SCALE GENOMIC DNA]</scope>
    <source>
        <strain evidence="2 4">V1512</strain>
    </source>
</reference>
<dbReference type="AlphaFoldDB" id="A0A069AXX0"/>
<accession>A0A069AXX0</accession>
<evidence type="ECO:0000313" key="1">
    <source>
        <dbReference type="EMBL" id="KGX06366.1"/>
    </source>
</evidence>
<dbReference type="GO" id="GO:0003824">
    <property type="term" value="F:catalytic activity"/>
    <property type="evidence" value="ECO:0007669"/>
    <property type="project" value="InterPro"/>
</dbReference>